<reference evidence="1" key="1">
    <citation type="journal article" date="2015" name="Proc. Natl. Acad. Sci. U.S.A.">
        <title>Networks of energetic and metabolic interactions define dynamics in microbial communities.</title>
        <authorList>
            <person name="Embree M."/>
            <person name="Liu J.K."/>
            <person name="Al-Bassam M.M."/>
            <person name="Zengler K."/>
        </authorList>
    </citation>
    <scope>NUCLEOTIDE SEQUENCE</scope>
</reference>
<gene>
    <name evidence="1" type="ORF">ASZ90_009221</name>
</gene>
<dbReference type="GO" id="GO:0015948">
    <property type="term" value="P:methanogenesis"/>
    <property type="evidence" value="ECO:0007669"/>
    <property type="project" value="InterPro"/>
</dbReference>
<dbReference type="EMBL" id="LNQE01001111">
    <property type="protein sequence ID" value="KUG21029.1"/>
    <property type="molecule type" value="Genomic_DNA"/>
</dbReference>
<dbReference type="EC" id="1.2.99.5" evidence="1"/>
<dbReference type="PANTHER" id="PTHR39673:SF5">
    <property type="entry name" value="TUNGSTEN-CONTAINING FORMYLMETHANOFURAN DEHYDROGENASE 2 SUBUNIT C"/>
    <property type="match status" value="1"/>
</dbReference>
<dbReference type="AlphaFoldDB" id="A0A0W8FJD5"/>
<dbReference type="PANTHER" id="PTHR39673">
    <property type="entry name" value="TUNGSTEN FORMYLMETHANOFURAN DEHYDROGENASE, SUBUNIT C (FWDC)"/>
    <property type="match status" value="1"/>
</dbReference>
<dbReference type="SUPFAM" id="SSF69336">
    <property type="entry name" value="Alpha subunit of glutamate synthase, C-terminal domain"/>
    <property type="match status" value="1"/>
</dbReference>
<accession>A0A0W8FJD5</accession>
<protein>
    <submittedName>
        <fullName evidence="1">Formylmethanofuran dehydrogenase (Tungsten) subunit c</fullName>
        <ecNumber evidence="1">1.2.99.5</ecNumber>
    </submittedName>
</protein>
<sequence length="255" mass="27366">MRVTLQVKPRKKPFLPIEAETIVPAHFLDGTDLVVWKGNRELPLSDVFSVTVEGTAETADEVEITMRGDTSRIKRVGEYMEAGRIVIEDDIGMHCGNFMSGGTIEIGGNADGWLAREMRGGSIICRGNAGNYCASGYRGEKRGMTGGTVEVFGNVGDFAAETLAGGCVVIHGSAGDMAGTEMRGGTLRIEGDCTRVCGNMTAGTCYVFGTVHDMLPTFRRRGTAVHDGVTLTAFTGDIANRGKGNLFVRDYKYMD</sequence>
<dbReference type="InterPro" id="IPR017550">
    <property type="entry name" value="Formylmethanofuran_DH_suC"/>
</dbReference>
<keyword evidence="1" id="KW-0560">Oxidoreductase</keyword>
<dbReference type="InterPro" id="IPR036485">
    <property type="entry name" value="Glu_synth_asu_C_sf"/>
</dbReference>
<dbReference type="NCBIfam" id="TIGR03122">
    <property type="entry name" value="one_C_dehyd_C"/>
    <property type="match status" value="1"/>
</dbReference>
<proteinExistence type="predicted"/>
<dbReference type="GO" id="GO:0046914">
    <property type="term" value="F:transition metal ion binding"/>
    <property type="evidence" value="ECO:0007669"/>
    <property type="project" value="InterPro"/>
</dbReference>
<dbReference type="Gene3D" id="2.160.20.60">
    <property type="entry name" value="Glutamate synthase, alpha subunit, C-terminal domain"/>
    <property type="match status" value="1"/>
</dbReference>
<comment type="caution">
    <text evidence="1">The sequence shown here is derived from an EMBL/GenBank/DDBJ whole genome shotgun (WGS) entry which is preliminary data.</text>
</comment>
<organism evidence="1">
    <name type="scientific">hydrocarbon metagenome</name>
    <dbReference type="NCBI Taxonomy" id="938273"/>
    <lineage>
        <taxon>unclassified sequences</taxon>
        <taxon>metagenomes</taxon>
        <taxon>ecological metagenomes</taxon>
    </lineage>
</organism>
<evidence type="ECO:0000313" key="1">
    <source>
        <dbReference type="EMBL" id="KUG21029.1"/>
    </source>
</evidence>
<name>A0A0W8FJD5_9ZZZZ</name>
<dbReference type="GO" id="GO:0018493">
    <property type="term" value="F:formylmethanofuran dehydrogenase activity"/>
    <property type="evidence" value="ECO:0007669"/>
    <property type="project" value="InterPro"/>
</dbReference>